<dbReference type="InterPro" id="IPR024983">
    <property type="entry name" value="CHAT_dom"/>
</dbReference>
<dbReference type="EMBL" id="BONI01000002">
    <property type="protein sequence ID" value="GIG03661.1"/>
    <property type="molecule type" value="Genomic_DNA"/>
</dbReference>
<dbReference type="PANTHER" id="PTHR19959">
    <property type="entry name" value="KINESIN LIGHT CHAIN"/>
    <property type="match status" value="1"/>
</dbReference>
<organism evidence="3 4">
    <name type="scientific">Catellatospora coxensis</name>
    <dbReference type="NCBI Taxonomy" id="310354"/>
    <lineage>
        <taxon>Bacteria</taxon>
        <taxon>Bacillati</taxon>
        <taxon>Actinomycetota</taxon>
        <taxon>Actinomycetes</taxon>
        <taxon>Micromonosporales</taxon>
        <taxon>Micromonosporaceae</taxon>
        <taxon>Catellatospora</taxon>
    </lineage>
</organism>
<keyword evidence="1" id="KW-0802">TPR repeat</keyword>
<dbReference type="RefSeq" id="WP_203688132.1">
    <property type="nucleotide sequence ID" value="NZ_BAAALC010000001.1"/>
</dbReference>
<sequence>MQLYLALREHLEYHMRTGDDNAVQDPLAETQAEALRQFGVYLPKDGEWPPLVVNWDVTHLLATWHYARSELDRAEFLFSLVSRVAPDAVPTPLRDRVRALPALEVVDLPGVFAQFRDAFARWEVGGDVAALDVMIRLSSWAATGVPDGHPDKPMLLSHLCTGLRGRFVLHGDLADLDGAVEAGRRSVELPSADHPERAIILHNYSYALQDRFGTTLSTEDLDAAIDLARAAVASTPEDAPYRAACLSNAGMTLVRRFELRGHRADIAEAIDRLRDALRAAPDDNRPLRATLMTNTALALHTRFRWLGDPVDLDAAVRGATAAVRVCPPGHPDAARFLVHLSQVLMTRFAHSANPADADAAVDAARRAAVPDGHPLRANQLDKLGDALRHRGRHRHNLADLTEAVRVHEQAVSVAPHGSTTHASCLASLCRSRVDLFEHTGQLAVLDAAVDAGWQALRDGADVPERSDLMIPLGAALRTRAARTRSANDLDKAIALLEEASKSIPDVHPVMSVCLFELGAAHTNRFLHTDELADLDRGIAASERSVELSGPNDPQRMLDAISLANAYRLRYFRAGDPADLRTAVDWGREAVRTTPDDDDKGRAAAESNLGSSLRARFERIGSLADLDEAIRLLECAERRVHADWQTLAILLSELGAALRSRYKRLDRQADGDRAIAVCRRAVEVTPVGHPDRPGHLSGLAGALNDRCIRTGAPEDAEAAVAVGREAVRLTSDTSMNRAAILSTLAAALSERYELTFALSDLEEAIQTFHRAIDAIPAGHALRPPLQSNLSGAMMSRFRRTGDPATMDEMVELALSAVEATPADHADRPRYLSRYCTALHLRHGRTLDSEDAHAAVAAVEEAVQLTSEDHPDRLLYLGNLAAALHDRYFHSQQRRDIDAVIEAGRAALRTAPASHPLSSQVQHHLGWALINRTERTGSLTDAETAIGLFRDVACTATAPTKLRIQAAQSWGLWARALKRWADAVAGYRTAIELLPLLAWHGLERADRVSTLSAFAGIASSAAVAALMLNDPGQALQLLEQGRGVLLEQALDARSDLRELAAADPDLAERMRAIRAELDTAVTPEIAEDGAKRGLTDRRRELAREWDTLLTQARTLPGLADFMRLAPLERLYAAATDGPVVVVNTHRRRCDALIVTATGLRTVRLRRLKVEQVREYATKLLDALADAGNSAADAWRAQQMLNQVLGWMWDTIAKPVLAALPADTARLWWCPTGLLTLLPLHAAGHHSSGSRRTLLDRVICSYTPTLRALAEARARPPKTARMLGVGQSATPGLSPLPNALTEVHRLAARMPGTTLLTDDGATRETVLTALPEHTYLHFAGHGGQNPLDAASGALYCADHESAGPLTVADIARLRLDQAELAFLSACETARGALTLPDEAMHMAGALQLAGFTHVVATQWVVNDRHAADIADHFYARLTDYPGPPVGSRAAAALHAAARQLRDDEHADPLLWASYVHVGP</sequence>
<feature type="repeat" description="TPR" evidence="1">
    <location>
        <begin position="744"/>
        <end position="777"/>
    </location>
</feature>
<protein>
    <recommendedName>
        <fullName evidence="2">CHAT domain-containing protein</fullName>
    </recommendedName>
</protein>
<dbReference type="InterPro" id="IPR019734">
    <property type="entry name" value="TPR_rpt"/>
</dbReference>
<evidence type="ECO:0000256" key="1">
    <source>
        <dbReference type="PROSITE-ProRule" id="PRU00339"/>
    </source>
</evidence>
<evidence type="ECO:0000313" key="3">
    <source>
        <dbReference type="EMBL" id="GIG03661.1"/>
    </source>
</evidence>
<proteinExistence type="predicted"/>
<dbReference type="Pfam" id="PF12770">
    <property type="entry name" value="CHAT"/>
    <property type="match status" value="1"/>
</dbReference>
<dbReference type="SUPFAM" id="SSF48452">
    <property type="entry name" value="TPR-like"/>
    <property type="match status" value="1"/>
</dbReference>
<dbReference type="Proteomes" id="UP000630887">
    <property type="component" value="Unassembled WGS sequence"/>
</dbReference>
<name>A0A8J3P4G4_9ACTN</name>
<comment type="caution">
    <text evidence="3">The sequence shown here is derived from an EMBL/GenBank/DDBJ whole genome shotgun (WGS) entry which is preliminary data.</text>
</comment>
<accession>A0A8J3P4G4</accession>
<keyword evidence="4" id="KW-1185">Reference proteome</keyword>
<evidence type="ECO:0000313" key="4">
    <source>
        <dbReference type="Proteomes" id="UP000630887"/>
    </source>
</evidence>
<dbReference type="PANTHER" id="PTHR19959:SF119">
    <property type="entry name" value="FUNGAL LIPASE-LIKE DOMAIN-CONTAINING PROTEIN"/>
    <property type="match status" value="1"/>
</dbReference>
<dbReference type="InterPro" id="IPR011990">
    <property type="entry name" value="TPR-like_helical_dom_sf"/>
</dbReference>
<dbReference type="PROSITE" id="PS50005">
    <property type="entry name" value="TPR"/>
    <property type="match status" value="1"/>
</dbReference>
<feature type="domain" description="CHAT" evidence="2">
    <location>
        <begin position="1201"/>
        <end position="1475"/>
    </location>
</feature>
<dbReference type="Gene3D" id="1.25.40.10">
    <property type="entry name" value="Tetratricopeptide repeat domain"/>
    <property type="match status" value="5"/>
</dbReference>
<reference evidence="3 4" key="1">
    <citation type="submission" date="2021-01" db="EMBL/GenBank/DDBJ databases">
        <title>Whole genome shotgun sequence of Catellatospora coxensis NBRC 107359.</title>
        <authorList>
            <person name="Komaki H."/>
            <person name="Tamura T."/>
        </authorList>
    </citation>
    <scope>NUCLEOTIDE SEQUENCE [LARGE SCALE GENOMIC DNA]</scope>
    <source>
        <strain evidence="3 4">NBRC 107359</strain>
    </source>
</reference>
<evidence type="ECO:0000259" key="2">
    <source>
        <dbReference type="Pfam" id="PF12770"/>
    </source>
</evidence>
<gene>
    <name evidence="3" type="ORF">Cco03nite_03610</name>
</gene>